<dbReference type="Proteomes" id="UP000887565">
    <property type="component" value="Unplaced"/>
</dbReference>
<dbReference type="AlphaFoldDB" id="A0A915K414"/>
<protein>
    <submittedName>
        <fullName evidence="2">Uncharacterized protein</fullName>
    </submittedName>
</protein>
<sequence length="83" mass="9211">MADVKRRSIFEISQLINAKDGVMGDDSEMENLTGLSTKGINGVGIEFSFLLCESNAIGYSLKWRLQRADQNKSKTKKSISLLL</sequence>
<keyword evidence="1" id="KW-1185">Reference proteome</keyword>
<organism evidence="1 2">
    <name type="scientific">Romanomermis culicivorax</name>
    <name type="common">Nematode worm</name>
    <dbReference type="NCBI Taxonomy" id="13658"/>
    <lineage>
        <taxon>Eukaryota</taxon>
        <taxon>Metazoa</taxon>
        <taxon>Ecdysozoa</taxon>
        <taxon>Nematoda</taxon>
        <taxon>Enoplea</taxon>
        <taxon>Dorylaimia</taxon>
        <taxon>Mermithida</taxon>
        <taxon>Mermithoidea</taxon>
        <taxon>Mermithidae</taxon>
        <taxon>Romanomermis</taxon>
    </lineage>
</organism>
<name>A0A915K414_ROMCU</name>
<evidence type="ECO:0000313" key="1">
    <source>
        <dbReference type="Proteomes" id="UP000887565"/>
    </source>
</evidence>
<dbReference type="WBParaSite" id="nRc.2.0.1.t33510-RA">
    <property type="protein sequence ID" value="nRc.2.0.1.t33510-RA"/>
    <property type="gene ID" value="nRc.2.0.1.g33510"/>
</dbReference>
<proteinExistence type="predicted"/>
<accession>A0A915K414</accession>
<evidence type="ECO:0000313" key="2">
    <source>
        <dbReference type="WBParaSite" id="nRc.2.0.1.t33510-RA"/>
    </source>
</evidence>
<reference evidence="2" key="1">
    <citation type="submission" date="2022-11" db="UniProtKB">
        <authorList>
            <consortium name="WormBaseParasite"/>
        </authorList>
    </citation>
    <scope>IDENTIFICATION</scope>
</reference>